<evidence type="ECO:0000313" key="2">
    <source>
        <dbReference type="Proteomes" id="UP000076761"/>
    </source>
</evidence>
<evidence type="ECO:0000313" key="1">
    <source>
        <dbReference type="EMBL" id="KZT19270.1"/>
    </source>
</evidence>
<organism evidence="1 2">
    <name type="scientific">Neolentinus lepideus HHB14362 ss-1</name>
    <dbReference type="NCBI Taxonomy" id="1314782"/>
    <lineage>
        <taxon>Eukaryota</taxon>
        <taxon>Fungi</taxon>
        <taxon>Dikarya</taxon>
        <taxon>Basidiomycota</taxon>
        <taxon>Agaricomycotina</taxon>
        <taxon>Agaricomycetes</taxon>
        <taxon>Gloeophyllales</taxon>
        <taxon>Gloeophyllaceae</taxon>
        <taxon>Neolentinus</taxon>
    </lineage>
</organism>
<dbReference type="Proteomes" id="UP000076761">
    <property type="component" value="Unassembled WGS sequence"/>
</dbReference>
<keyword evidence="2" id="KW-1185">Reference proteome</keyword>
<dbReference type="AlphaFoldDB" id="A0A165N7F9"/>
<accession>A0A165N7F9</accession>
<protein>
    <submittedName>
        <fullName evidence="1">Uncharacterized protein</fullName>
    </submittedName>
</protein>
<dbReference type="InParanoid" id="A0A165N7F9"/>
<name>A0A165N7F9_9AGAM</name>
<dbReference type="EMBL" id="KV425645">
    <property type="protein sequence ID" value="KZT19270.1"/>
    <property type="molecule type" value="Genomic_DNA"/>
</dbReference>
<reference evidence="1 2" key="1">
    <citation type="journal article" date="2016" name="Mol. Biol. Evol.">
        <title>Comparative Genomics of Early-Diverging Mushroom-Forming Fungi Provides Insights into the Origins of Lignocellulose Decay Capabilities.</title>
        <authorList>
            <person name="Nagy L.G."/>
            <person name="Riley R."/>
            <person name="Tritt A."/>
            <person name="Adam C."/>
            <person name="Daum C."/>
            <person name="Floudas D."/>
            <person name="Sun H."/>
            <person name="Yadav J.S."/>
            <person name="Pangilinan J."/>
            <person name="Larsson K.H."/>
            <person name="Matsuura K."/>
            <person name="Barry K."/>
            <person name="Labutti K."/>
            <person name="Kuo R."/>
            <person name="Ohm R.A."/>
            <person name="Bhattacharya S.S."/>
            <person name="Shirouzu T."/>
            <person name="Yoshinaga Y."/>
            <person name="Martin F.M."/>
            <person name="Grigoriev I.V."/>
            <person name="Hibbett D.S."/>
        </authorList>
    </citation>
    <scope>NUCLEOTIDE SEQUENCE [LARGE SCALE GENOMIC DNA]</scope>
    <source>
        <strain evidence="1 2">HHB14362 ss-1</strain>
    </source>
</reference>
<gene>
    <name evidence="1" type="ORF">NEOLEDRAFT_981969</name>
</gene>
<proteinExistence type="predicted"/>
<sequence length="154" mass="16906">MTFLHRCGTLLSDSRKGWVCLALPLAAPISDTAFSRSYDNTYSENSRRMVNGQYLSSVPVPHDRVPRTQKKRNNIKTRPTQRVMRCSMTGSDIMVVYSDGSQLGVDGEGQCRSRGDRVLGTHQIPGAAIHSYHVPRTSSWSGLASVSAVPSPNI</sequence>